<dbReference type="AlphaFoldDB" id="A0A5B0FXY4"/>
<feature type="non-terminal residue" evidence="1">
    <location>
        <position position="1"/>
    </location>
</feature>
<dbReference type="EMBL" id="VTUZ01000101">
    <property type="protein sequence ID" value="KAA0996157.1"/>
    <property type="molecule type" value="Genomic_DNA"/>
</dbReference>
<dbReference type="Proteomes" id="UP000325273">
    <property type="component" value="Unassembled WGS sequence"/>
</dbReference>
<evidence type="ECO:0000313" key="2">
    <source>
        <dbReference type="Proteomes" id="UP000325273"/>
    </source>
</evidence>
<comment type="caution">
    <text evidence="1">The sequence shown here is derived from an EMBL/GenBank/DDBJ whole genome shotgun (WGS) entry which is preliminary data.</text>
</comment>
<reference evidence="1 2" key="1">
    <citation type="submission" date="2019-08" db="EMBL/GenBank/DDBJ databases">
        <title>Paraburkholderia sp. DCY113.</title>
        <authorList>
            <person name="Kang J."/>
        </authorList>
    </citation>
    <scope>NUCLEOTIDE SEQUENCE [LARGE SCALE GENOMIC DNA]</scope>
    <source>
        <strain evidence="1 2">DCY113</strain>
    </source>
</reference>
<proteinExistence type="predicted"/>
<name>A0A5B0FXY4_9BURK</name>
<protein>
    <submittedName>
        <fullName evidence="1">IS110 family transposase</fullName>
    </submittedName>
</protein>
<sequence>AHRRTDRLSRWIVQLQARVGWYRTLVAVANKHARILWAILARGERFDPSHVSTPSTPSQPR</sequence>
<accession>A0A5B0FXY4</accession>
<organism evidence="1 2">
    <name type="scientific">Paraburkholderia panacisoli</name>
    <dbReference type="NCBI Taxonomy" id="2603818"/>
    <lineage>
        <taxon>Bacteria</taxon>
        <taxon>Pseudomonadati</taxon>
        <taxon>Pseudomonadota</taxon>
        <taxon>Betaproteobacteria</taxon>
        <taxon>Burkholderiales</taxon>
        <taxon>Burkholderiaceae</taxon>
        <taxon>Paraburkholderia</taxon>
    </lineage>
</organism>
<keyword evidence="2" id="KW-1185">Reference proteome</keyword>
<gene>
    <name evidence="1" type="ORF">FVF58_50275</name>
</gene>
<evidence type="ECO:0000313" key="1">
    <source>
        <dbReference type="EMBL" id="KAA0996157.1"/>
    </source>
</evidence>